<dbReference type="STRING" id="1121022.GCA_000376105_02208"/>
<dbReference type="Proteomes" id="UP000017837">
    <property type="component" value="Unassembled WGS sequence"/>
</dbReference>
<organism evidence="3 4">
    <name type="scientific">Asticcacaulis benevestitus DSM 16100 = ATCC BAA-896</name>
    <dbReference type="NCBI Taxonomy" id="1121022"/>
    <lineage>
        <taxon>Bacteria</taxon>
        <taxon>Pseudomonadati</taxon>
        <taxon>Pseudomonadota</taxon>
        <taxon>Alphaproteobacteria</taxon>
        <taxon>Caulobacterales</taxon>
        <taxon>Caulobacteraceae</taxon>
        <taxon>Asticcacaulis</taxon>
    </lineage>
</organism>
<evidence type="ECO:0000256" key="1">
    <source>
        <dbReference type="SAM" id="Phobius"/>
    </source>
</evidence>
<keyword evidence="1" id="KW-1133">Transmembrane helix</keyword>
<keyword evidence="1" id="KW-0812">Transmembrane</keyword>
<name>V4PPT0_9CAUL</name>
<reference evidence="3 4" key="1">
    <citation type="journal article" date="2014" name="Nature">
        <title>Sequential evolution of bacterial morphology by co-option of a developmental regulator.</title>
        <authorList>
            <person name="Jiang C."/>
            <person name="Brown P.J."/>
            <person name="Ducret A."/>
            <person name="Brun Y.V."/>
        </authorList>
    </citation>
    <scope>NUCLEOTIDE SEQUENCE [LARGE SCALE GENOMIC DNA]</scope>
    <source>
        <strain evidence="3 4">DSM 16100</strain>
    </source>
</reference>
<evidence type="ECO:0000313" key="4">
    <source>
        <dbReference type="Proteomes" id="UP000017837"/>
    </source>
</evidence>
<dbReference type="InterPro" id="IPR036596">
    <property type="entry name" value="Cyt-C_aa3_sf"/>
</dbReference>
<dbReference type="SUPFAM" id="SSF81469">
    <property type="entry name" value="Bacterial aa3 type cytochrome c oxidase subunit IV"/>
    <property type="match status" value="1"/>
</dbReference>
<dbReference type="eggNOG" id="ENOG5033D02">
    <property type="taxonomic scope" value="Bacteria"/>
</dbReference>
<evidence type="ECO:0000313" key="3">
    <source>
        <dbReference type="EMBL" id="ESQ89324.1"/>
    </source>
</evidence>
<keyword evidence="1" id="KW-0472">Membrane</keyword>
<dbReference type="Gene3D" id="1.20.5.160">
    <property type="entry name" value="Bacterial aa3 type cytochrome c oxidase subunit IV"/>
    <property type="match status" value="1"/>
</dbReference>
<sequence length="83" mass="9164">MADPHDHSTDDYVRGEMDVHEHQHSFELFVNMTKWGSLVISVGLVFLIVLTSTKLGFITAVVSSVVVAGLGWVMLKKKPDTGH</sequence>
<dbReference type="PATRIC" id="fig|1121022.4.peg.2877"/>
<protein>
    <recommendedName>
        <fullName evidence="2">Cytochrome c oxidase subunit IV bacterial aa3 type domain-containing protein</fullName>
    </recommendedName>
</protein>
<feature type="domain" description="Cytochrome c oxidase subunit IV bacterial aa3 type" evidence="2">
    <location>
        <begin position="14"/>
        <end position="48"/>
    </location>
</feature>
<feature type="transmembrane region" description="Helical" evidence="1">
    <location>
        <begin position="55"/>
        <end position="75"/>
    </location>
</feature>
<evidence type="ECO:0000259" key="2">
    <source>
        <dbReference type="Pfam" id="PF07835"/>
    </source>
</evidence>
<dbReference type="EMBL" id="AWGB01000030">
    <property type="protein sequence ID" value="ESQ89324.1"/>
    <property type="molecule type" value="Genomic_DNA"/>
</dbReference>
<dbReference type="OrthoDB" id="7190773at2"/>
<accession>V4PPT0</accession>
<keyword evidence="4" id="KW-1185">Reference proteome</keyword>
<proteinExistence type="predicted"/>
<gene>
    <name evidence="3" type="ORF">ABENE_14140</name>
</gene>
<dbReference type="AlphaFoldDB" id="V4PPT0"/>
<dbReference type="Pfam" id="PF07835">
    <property type="entry name" value="COX4_pro_2"/>
    <property type="match status" value="1"/>
</dbReference>
<feature type="transmembrane region" description="Helical" evidence="1">
    <location>
        <begin position="28"/>
        <end position="49"/>
    </location>
</feature>
<dbReference type="InterPro" id="IPR012422">
    <property type="entry name" value="Cyt_c_oxidase_su4_bac-aa3"/>
</dbReference>
<comment type="caution">
    <text evidence="3">The sequence shown here is derived from an EMBL/GenBank/DDBJ whole genome shotgun (WGS) entry which is preliminary data.</text>
</comment>
<dbReference type="RefSeq" id="WP_018081874.1">
    <property type="nucleotide sequence ID" value="NZ_AQWM01000008.1"/>
</dbReference>